<dbReference type="Proteomes" id="UP001210261">
    <property type="component" value="Unassembled WGS sequence"/>
</dbReference>
<gene>
    <name evidence="2" type="ORF">PF021_01225</name>
</gene>
<dbReference type="SUPFAM" id="SSF50199">
    <property type="entry name" value="Staphylococcal nuclease"/>
    <property type="match status" value="1"/>
</dbReference>
<dbReference type="Gene3D" id="2.40.50.90">
    <property type="match status" value="1"/>
</dbReference>
<evidence type="ECO:0000259" key="1">
    <source>
        <dbReference type="Pfam" id="PF00565"/>
    </source>
</evidence>
<keyword evidence="3" id="KW-1185">Reference proteome</keyword>
<dbReference type="EMBL" id="JAQHXR010000001">
    <property type="protein sequence ID" value="MDA3968293.1"/>
    <property type="molecule type" value="Genomic_DNA"/>
</dbReference>
<comment type="caution">
    <text evidence="2">The sequence shown here is derived from an EMBL/GenBank/DDBJ whole genome shotgun (WGS) entry which is preliminary data.</text>
</comment>
<dbReference type="InterPro" id="IPR016071">
    <property type="entry name" value="Staphylococal_nuclease_OB-fold"/>
</dbReference>
<reference evidence="2 3" key="1">
    <citation type="submission" date="2023-01" db="EMBL/GenBank/DDBJ databases">
        <title>Description of Helicobacter ibis sp. nov. isolated from faecal droppings of black-faced ibis (Theristicus melanopis).</title>
        <authorList>
            <person name="Lopez-Cantillo M."/>
            <person name="Vidal-Veuthey B."/>
            <person name="Mella A."/>
            <person name="De La Haba R."/>
            <person name="Collado L."/>
        </authorList>
    </citation>
    <scope>NUCLEOTIDE SEQUENCE [LARGE SCALE GENOMIC DNA]</scope>
    <source>
        <strain evidence="2 3">A82</strain>
    </source>
</reference>
<proteinExistence type="predicted"/>
<dbReference type="RefSeq" id="WP_271020586.1">
    <property type="nucleotide sequence ID" value="NZ_JAQHXR010000001.1"/>
</dbReference>
<dbReference type="InterPro" id="IPR035437">
    <property type="entry name" value="SNase_OB-fold_sf"/>
</dbReference>
<evidence type="ECO:0000313" key="2">
    <source>
        <dbReference type="EMBL" id="MDA3968293.1"/>
    </source>
</evidence>
<organism evidence="2 3">
    <name type="scientific">Helicobacter ibis</name>
    <dbReference type="NCBI Taxonomy" id="2962633"/>
    <lineage>
        <taxon>Bacteria</taxon>
        <taxon>Pseudomonadati</taxon>
        <taxon>Campylobacterota</taxon>
        <taxon>Epsilonproteobacteria</taxon>
        <taxon>Campylobacterales</taxon>
        <taxon>Helicobacteraceae</taxon>
        <taxon>Helicobacter</taxon>
    </lineage>
</organism>
<name>A0ABT4VC65_9HELI</name>
<feature type="domain" description="TNase-like" evidence="1">
    <location>
        <begin position="108"/>
        <end position="154"/>
    </location>
</feature>
<dbReference type="Pfam" id="PF00565">
    <property type="entry name" value="SNase"/>
    <property type="match status" value="1"/>
</dbReference>
<evidence type="ECO:0000313" key="3">
    <source>
        <dbReference type="Proteomes" id="UP001210261"/>
    </source>
</evidence>
<protein>
    <submittedName>
        <fullName evidence="2">Thermonuclease family protein</fullName>
    </submittedName>
</protein>
<accession>A0ABT4VC65</accession>
<sequence length="177" mass="20734">MSRIFFVFLLVLNLYAYTIPPVTTSVILKYIYAPTLFSVYAKDYGMLYCQLYGIAMVSQSFKSENCEVSPRAVKEMRHFALTYTQNTIFLEQQYRIGYKNGWCFLQNGGKFFNAQLVENGYAVVQYFDISEPKIIEDLEVLENIAKTNKRGLWREWEQEMECLKSALRGIAREMIEE</sequence>